<evidence type="ECO:0000256" key="8">
    <source>
        <dbReference type="SAM" id="MobiDB-lite"/>
    </source>
</evidence>
<dbReference type="Proteomes" id="UP000715441">
    <property type="component" value="Unassembled WGS sequence"/>
</dbReference>
<keyword evidence="4" id="KW-0808">Transferase</keyword>
<protein>
    <recommendedName>
        <fullName evidence="2">histidine kinase</fullName>
        <ecNumber evidence="2">2.7.13.3</ecNumber>
    </recommendedName>
</protein>
<dbReference type="Gene3D" id="3.30.565.10">
    <property type="entry name" value="Histidine kinase-like ATPase, C-terminal domain"/>
    <property type="match status" value="1"/>
</dbReference>
<feature type="transmembrane region" description="Helical" evidence="9">
    <location>
        <begin position="53"/>
        <end position="74"/>
    </location>
</feature>
<feature type="region of interest" description="Disordered" evidence="8">
    <location>
        <begin position="338"/>
        <end position="461"/>
    </location>
</feature>
<keyword evidence="12" id="KW-1185">Reference proteome</keyword>
<feature type="domain" description="Histidine kinase" evidence="10">
    <location>
        <begin position="221"/>
        <end position="331"/>
    </location>
</feature>
<keyword evidence="3" id="KW-0597">Phosphoprotein</keyword>
<dbReference type="InterPro" id="IPR003594">
    <property type="entry name" value="HATPase_dom"/>
</dbReference>
<name>A0ABX1J190_9PSEU</name>
<gene>
    <name evidence="11" type="ORF">HFP15_11615</name>
</gene>
<evidence type="ECO:0000256" key="7">
    <source>
        <dbReference type="ARBA" id="ARBA00022989"/>
    </source>
</evidence>
<evidence type="ECO:0000256" key="6">
    <source>
        <dbReference type="ARBA" id="ARBA00022777"/>
    </source>
</evidence>
<dbReference type="InterPro" id="IPR050428">
    <property type="entry name" value="TCS_sensor_his_kinase"/>
</dbReference>
<reference evidence="11 12" key="1">
    <citation type="submission" date="2020-04" db="EMBL/GenBank/DDBJ databases">
        <title>Novel species.</title>
        <authorList>
            <person name="Teo W.F.A."/>
            <person name="Lipun K."/>
            <person name="Srisuk N."/>
            <person name="Duangmal K."/>
        </authorList>
    </citation>
    <scope>NUCLEOTIDE SEQUENCE [LARGE SCALE GENOMIC DNA]</scope>
    <source>
        <strain evidence="11 12">K13G38</strain>
    </source>
</reference>
<evidence type="ECO:0000256" key="5">
    <source>
        <dbReference type="ARBA" id="ARBA00022692"/>
    </source>
</evidence>
<feature type="transmembrane region" description="Helical" evidence="9">
    <location>
        <begin position="24"/>
        <end position="47"/>
    </location>
</feature>
<evidence type="ECO:0000259" key="10">
    <source>
        <dbReference type="PROSITE" id="PS50109"/>
    </source>
</evidence>
<sequence length="461" mass="49133">MSESPVTGVPAGEPDAVRQARSHLLRIVAVVVAIVAALGAAGVVLSLVGPASWTMFVSLGVAVACVAVVVIAAIRADDAVRGFAFAPPPQPFSPIPAPDPVARDAVFGDDAGQRREVFGKLARRLQSLVNRAIQRVDALERDIEDPDLLRGLYEVDHLATRVRRQAENLAVLGGGTPQRRSNAPVPVYAVLRSAVAEIEHYKQISIVPIEDVSLHGHVVAEVIHLLAELLENATTFTAPDAPKVVLRAQKVTAGLAIEVQDRGLGMTPDDLEGINRLLAGAAEIDLGELFQDGRIGIAVVKELAQRHGIRVRLQTNIFGGIDAAVVLPHNLIGDTNAVVERPTPAPRPAPPAEPVRLEAPTSQLPQLPTREPGHAYTPAPVAVDDSTDWGAVDETARPPLPQRRGSHLRPELLEPPAATRPLPGHNTNLMATVQKGLDRGREEERNEPGTAQGESPLWPKI</sequence>
<dbReference type="GO" id="GO:0016301">
    <property type="term" value="F:kinase activity"/>
    <property type="evidence" value="ECO:0007669"/>
    <property type="project" value="UniProtKB-KW"/>
</dbReference>
<evidence type="ECO:0000256" key="3">
    <source>
        <dbReference type="ARBA" id="ARBA00022553"/>
    </source>
</evidence>
<keyword evidence="6 11" id="KW-0418">Kinase</keyword>
<dbReference type="PANTHER" id="PTHR45436">
    <property type="entry name" value="SENSOR HISTIDINE KINASE YKOH"/>
    <property type="match status" value="1"/>
</dbReference>
<feature type="compositionally biased region" description="Basic and acidic residues" evidence="8">
    <location>
        <begin position="436"/>
        <end position="447"/>
    </location>
</feature>
<dbReference type="SUPFAM" id="SSF55874">
    <property type="entry name" value="ATPase domain of HSP90 chaperone/DNA topoisomerase II/histidine kinase"/>
    <property type="match status" value="1"/>
</dbReference>
<evidence type="ECO:0000313" key="12">
    <source>
        <dbReference type="Proteomes" id="UP000715441"/>
    </source>
</evidence>
<evidence type="ECO:0000256" key="9">
    <source>
        <dbReference type="SAM" id="Phobius"/>
    </source>
</evidence>
<dbReference type="InterPro" id="IPR036890">
    <property type="entry name" value="HATPase_C_sf"/>
</dbReference>
<organism evidence="11 12">
    <name type="scientific">Amycolatopsis acididurans</name>
    <dbReference type="NCBI Taxonomy" id="2724524"/>
    <lineage>
        <taxon>Bacteria</taxon>
        <taxon>Bacillati</taxon>
        <taxon>Actinomycetota</taxon>
        <taxon>Actinomycetes</taxon>
        <taxon>Pseudonocardiales</taxon>
        <taxon>Pseudonocardiaceae</taxon>
        <taxon>Amycolatopsis</taxon>
    </lineage>
</organism>
<keyword evidence="7 9" id="KW-1133">Transmembrane helix</keyword>
<dbReference type="RefSeq" id="WP_168514497.1">
    <property type="nucleotide sequence ID" value="NZ_JAAXLS010000005.1"/>
</dbReference>
<dbReference type="EMBL" id="JAAXLS010000005">
    <property type="protein sequence ID" value="NKQ53528.1"/>
    <property type="molecule type" value="Genomic_DNA"/>
</dbReference>
<keyword evidence="5 9" id="KW-0812">Transmembrane</keyword>
<evidence type="ECO:0000256" key="1">
    <source>
        <dbReference type="ARBA" id="ARBA00000085"/>
    </source>
</evidence>
<evidence type="ECO:0000256" key="4">
    <source>
        <dbReference type="ARBA" id="ARBA00022679"/>
    </source>
</evidence>
<proteinExistence type="predicted"/>
<dbReference type="InterPro" id="IPR005467">
    <property type="entry name" value="His_kinase_dom"/>
</dbReference>
<dbReference type="Pfam" id="PF02518">
    <property type="entry name" value="HATPase_c"/>
    <property type="match status" value="1"/>
</dbReference>
<dbReference type="PROSITE" id="PS50109">
    <property type="entry name" value="HIS_KIN"/>
    <property type="match status" value="1"/>
</dbReference>
<evidence type="ECO:0000256" key="2">
    <source>
        <dbReference type="ARBA" id="ARBA00012438"/>
    </source>
</evidence>
<evidence type="ECO:0000313" key="11">
    <source>
        <dbReference type="EMBL" id="NKQ53528.1"/>
    </source>
</evidence>
<accession>A0ABX1J190</accession>
<keyword evidence="9" id="KW-0472">Membrane</keyword>
<dbReference type="EC" id="2.7.13.3" evidence="2"/>
<dbReference type="PANTHER" id="PTHR45436:SF5">
    <property type="entry name" value="SENSOR HISTIDINE KINASE TRCS"/>
    <property type="match status" value="1"/>
</dbReference>
<dbReference type="SMART" id="SM00387">
    <property type="entry name" value="HATPase_c"/>
    <property type="match status" value="1"/>
</dbReference>
<comment type="catalytic activity">
    <reaction evidence="1">
        <text>ATP + protein L-histidine = ADP + protein N-phospho-L-histidine.</text>
        <dbReference type="EC" id="2.7.13.3"/>
    </reaction>
</comment>
<comment type="caution">
    <text evidence="11">The sequence shown here is derived from an EMBL/GenBank/DDBJ whole genome shotgun (WGS) entry which is preliminary data.</text>
</comment>
<feature type="compositionally biased region" description="Pro residues" evidence="8">
    <location>
        <begin position="343"/>
        <end position="353"/>
    </location>
</feature>